<dbReference type="InterPro" id="IPR006677">
    <property type="entry name" value="tRNA_intron_Endonuc_cat-like"/>
</dbReference>
<dbReference type="InterPro" id="IPR036167">
    <property type="entry name" value="tRNA_intron_Endo_cat-like_sf"/>
</dbReference>
<dbReference type="Pfam" id="PF01974">
    <property type="entry name" value="tRNA_int_endo"/>
    <property type="match status" value="1"/>
</dbReference>
<feature type="region of interest" description="Disordered" evidence="6">
    <location>
        <begin position="1"/>
        <end position="44"/>
    </location>
</feature>
<evidence type="ECO:0000313" key="9">
    <source>
        <dbReference type="Proteomes" id="UP000076738"/>
    </source>
</evidence>
<accession>A0A167LI11</accession>
<dbReference type="STRING" id="1330018.A0A167LI11"/>
<keyword evidence="3" id="KW-0819">tRNA processing</keyword>
<dbReference type="InterPro" id="IPR011856">
    <property type="entry name" value="tRNA_endonuc-like_dom_sf"/>
</dbReference>
<evidence type="ECO:0000313" key="8">
    <source>
        <dbReference type="EMBL" id="KZO95713.1"/>
    </source>
</evidence>
<dbReference type="PANTHER" id="PTHR13070:SF0">
    <property type="entry name" value="TRNA-SPLICING ENDONUCLEASE SUBUNIT SEN34"/>
    <property type="match status" value="1"/>
</dbReference>
<evidence type="ECO:0000256" key="3">
    <source>
        <dbReference type="ARBA" id="ARBA00022694"/>
    </source>
</evidence>
<dbReference type="PANTHER" id="PTHR13070">
    <property type="entry name" value="TRNA-SPLICING ENDONUCLEASE SUBUNIT SEN34-RELATED"/>
    <property type="match status" value="1"/>
</dbReference>
<dbReference type="GO" id="GO:0005634">
    <property type="term" value="C:nucleus"/>
    <property type="evidence" value="ECO:0007669"/>
    <property type="project" value="UniProtKB-ARBA"/>
</dbReference>
<gene>
    <name evidence="8" type="ORF">CALVIDRAFT_537701</name>
</gene>
<dbReference type="SUPFAM" id="SSF53032">
    <property type="entry name" value="tRNA-intron endonuclease catalytic domain-like"/>
    <property type="match status" value="1"/>
</dbReference>
<evidence type="ECO:0000256" key="5">
    <source>
        <dbReference type="ARBA" id="ARBA00034031"/>
    </source>
</evidence>
<protein>
    <recommendedName>
        <fullName evidence="2">tRNA-intron lyase</fullName>
        <ecNumber evidence="2">4.6.1.16</ecNumber>
    </recommendedName>
</protein>
<feature type="domain" description="tRNA intron endonuclease catalytic" evidence="7">
    <location>
        <begin position="87"/>
        <end position="170"/>
    </location>
</feature>
<evidence type="ECO:0000256" key="4">
    <source>
        <dbReference type="ARBA" id="ARBA00023239"/>
    </source>
</evidence>
<dbReference type="Gene3D" id="3.40.1350.10">
    <property type="match status" value="1"/>
</dbReference>
<comment type="catalytic activity">
    <reaction evidence="5">
        <text>pretRNA = a 3'-half-tRNA molecule with a 5'-OH end + a 5'-half-tRNA molecule with a 2',3'-cyclic phosphate end + an intron with a 2',3'-cyclic phosphate and a 5'-hydroxyl terminus.</text>
        <dbReference type="EC" id="4.6.1.16"/>
    </reaction>
</comment>
<dbReference type="EMBL" id="KV417287">
    <property type="protein sequence ID" value="KZO95713.1"/>
    <property type="molecule type" value="Genomic_DNA"/>
</dbReference>
<dbReference type="AlphaFoldDB" id="A0A167LI11"/>
<proteinExistence type="inferred from homology"/>
<dbReference type="GO" id="GO:0000379">
    <property type="term" value="P:tRNA-type intron splice site recognition and cleavage"/>
    <property type="evidence" value="ECO:0007669"/>
    <property type="project" value="TreeGrafter"/>
</dbReference>
<keyword evidence="8" id="KW-0378">Hydrolase</keyword>
<dbReference type="Proteomes" id="UP000076738">
    <property type="component" value="Unassembled WGS sequence"/>
</dbReference>
<dbReference type="GO" id="GO:0003676">
    <property type="term" value="F:nucleic acid binding"/>
    <property type="evidence" value="ECO:0007669"/>
    <property type="project" value="InterPro"/>
</dbReference>
<dbReference type="GO" id="GO:0000213">
    <property type="term" value="F:tRNA-intron lyase activity"/>
    <property type="evidence" value="ECO:0007669"/>
    <property type="project" value="UniProtKB-EC"/>
</dbReference>
<keyword evidence="9" id="KW-1185">Reference proteome</keyword>
<name>A0A167LI11_CALVF</name>
<evidence type="ECO:0000256" key="2">
    <source>
        <dbReference type="ARBA" id="ARBA00012573"/>
    </source>
</evidence>
<reference evidence="8 9" key="1">
    <citation type="journal article" date="2016" name="Mol. Biol. Evol.">
        <title>Comparative Genomics of Early-Diverging Mushroom-Forming Fungi Provides Insights into the Origins of Lignocellulose Decay Capabilities.</title>
        <authorList>
            <person name="Nagy L.G."/>
            <person name="Riley R."/>
            <person name="Tritt A."/>
            <person name="Adam C."/>
            <person name="Daum C."/>
            <person name="Floudas D."/>
            <person name="Sun H."/>
            <person name="Yadav J.S."/>
            <person name="Pangilinan J."/>
            <person name="Larsson K.H."/>
            <person name="Matsuura K."/>
            <person name="Barry K."/>
            <person name="Labutti K."/>
            <person name="Kuo R."/>
            <person name="Ohm R.A."/>
            <person name="Bhattacharya S.S."/>
            <person name="Shirouzu T."/>
            <person name="Yoshinaga Y."/>
            <person name="Martin F.M."/>
            <person name="Grigoriev I.V."/>
            <person name="Hibbett D.S."/>
        </authorList>
    </citation>
    <scope>NUCLEOTIDE SEQUENCE [LARGE SCALE GENOMIC DNA]</scope>
    <source>
        <strain evidence="8 9">TUFC12733</strain>
    </source>
</reference>
<dbReference type="CDD" id="cd22363">
    <property type="entry name" value="tRNA-intron_lyase_C"/>
    <property type="match status" value="1"/>
</dbReference>
<organism evidence="8 9">
    <name type="scientific">Calocera viscosa (strain TUFC12733)</name>
    <dbReference type="NCBI Taxonomy" id="1330018"/>
    <lineage>
        <taxon>Eukaryota</taxon>
        <taxon>Fungi</taxon>
        <taxon>Dikarya</taxon>
        <taxon>Basidiomycota</taxon>
        <taxon>Agaricomycotina</taxon>
        <taxon>Dacrymycetes</taxon>
        <taxon>Dacrymycetales</taxon>
        <taxon>Dacrymycetaceae</taxon>
        <taxon>Calocera</taxon>
    </lineage>
</organism>
<evidence type="ECO:0000256" key="6">
    <source>
        <dbReference type="SAM" id="MobiDB-lite"/>
    </source>
</evidence>
<evidence type="ECO:0000256" key="1">
    <source>
        <dbReference type="ARBA" id="ARBA00008078"/>
    </source>
</evidence>
<feature type="compositionally biased region" description="Low complexity" evidence="6">
    <location>
        <begin position="1"/>
        <end position="22"/>
    </location>
</feature>
<keyword evidence="8" id="KW-0255">Endonuclease</keyword>
<sequence length="179" mass="19199">MRAAAKAEAAKAKAGAQGGEELLLQEEIRPPPEEPTAGQGKDVPHWVSIPSSSLSLPWYAPRTYTTLASARAAGVWTYPTTPKEKAKCAVFSSLHARGHYLGPGLKFGGDWLVYPGDPLRYHSHFVATAFAGLAAGLRPMDVVAFGRLGTATKKAHLLCAWEEGTGEVTYFSIEWANFG</sequence>
<evidence type="ECO:0000259" key="7">
    <source>
        <dbReference type="Pfam" id="PF01974"/>
    </source>
</evidence>
<comment type="similarity">
    <text evidence="1">Belongs to the tRNA-intron endonuclease family.</text>
</comment>
<keyword evidence="8" id="KW-0540">Nuclease</keyword>
<keyword evidence="4" id="KW-0456">Lyase</keyword>
<dbReference type="EC" id="4.6.1.16" evidence="2"/>
<dbReference type="OrthoDB" id="48041at2759"/>